<dbReference type="AlphaFoldDB" id="A0A8J2M7N1"/>
<accession>A0A8J2M7N1</accession>
<protein>
    <submittedName>
        <fullName evidence="2">Uncharacterized protein</fullName>
    </submittedName>
</protein>
<dbReference type="Proteomes" id="UP000746747">
    <property type="component" value="Unassembled WGS sequence"/>
</dbReference>
<evidence type="ECO:0000256" key="1">
    <source>
        <dbReference type="SAM" id="MobiDB-lite"/>
    </source>
</evidence>
<proteinExistence type="predicted"/>
<evidence type="ECO:0000313" key="3">
    <source>
        <dbReference type="Proteomes" id="UP000746747"/>
    </source>
</evidence>
<sequence>MEWPKFDFAKRSHVRSRRLSSAGKSNSGLRKSYPNVCRSLTADFENIKFRKKESLTKGNTAQNESIVTLRQQALQNSSSPIRSQRNPFQMNGKMNKERIPPLSPILVNGFLKNPTTYLSTPLRRSSSNLEEMLTSLRYTSSINPVGTSISYCESPIARESPEPLLTPPYAKQLLLSDGNPTFSLQRSVVTQRSQTFDNQSQVSSFVTIAEKSNNLSSKCRKNGKKVNHSTKLRAFPSIAASISAHSLDSSLTSVETLPPSQTDCKNLNKDENFPKLDFISSQLSFESGESITTRHTGSDSDVFQTHTVCVDDSDSVTTTSEKSRDCFLDITIHEIEPSDPSFERELFVQNTSSATNQLKIYDLQEENDETPHQKQYHRLSKLAETLKKRLFISSSDLVMWKCEEPKQQPIRQVAVISNVEQWGFCWTLVKDVSDFETAHIVDSEPMKKITDVMSRNRSEKARNTNDDNEGQRCHDSPSQETFFLYQPLSKLSTSTGEFILSPRYYR</sequence>
<dbReference type="OrthoDB" id="5824586at2759"/>
<name>A0A8J2M7N1_9BILA</name>
<gene>
    <name evidence="2" type="ORF">CJOHNSTONI_LOCUS5628</name>
</gene>
<comment type="caution">
    <text evidence="2">The sequence shown here is derived from an EMBL/GenBank/DDBJ whole genome shotgun (WGS) entry which is preliminary data.</text>
</comment>
<keyword evidence="3" id="KW-1185">Reference proteome</keyword>
<feature type="region of interest" description="Disordered" evidence="1">
    <location>
        <begin position="451"/>
        <end position="477"/>
    </location>
</feature>
<organism evidence="2 3">
    <name type="scientific">Cercopithifilaria johnstoni</name>
    <dbReference type="NCBI Taxonomy" id="2874296"/>
    <lineage>
        <taxon>Eukaryota</taxon>
        <taxon>Metazoa</taxon>
        <taxon>Ecdysozoa</taxon>
        <taxon>Nematoda</taxon>
        <taxon>Chromadorea</taxon>
        <taxon>Rhabditida</taxon>
        <taxon>Spirurina</taxon>
        <taxon>Spiruromorpha</taxon>
        <taxon>Filarioidea</taxon>
        <taxon>Onchocercidae</taxon>
        <taxon>Cercopithifilaria</taxon>
    </lineage>
</organism>
<evidence type="ECO:0000313" key="2">
    <source>
        <dbReference type="EMBL" id="CAG9535624.1"/>
    </source>
</evidence>
<dbReference type="EMBL" id="CAKAEH010001391">
    <property type="protein sequence ID" value="CAG9535624.1"/>
    <property type="molecule type" value="Genomic_DNA"/>
</dbReference>
<reference evidence="2" key="1">
    <citation type="submission" date="2021-09" db="EMBL/GenBank/DDBJ databases">
        <authorList>
            <consortium name="Pathogen Informatics"/>
        </authorList>
    </citation>
    <scope>NUCLEOTIDE SEQUENCE</scope>
</reference>